<dbReference type="VEuPathDB" id="VectorBase:GAUT024376"/>
<evidence type="ECO:0000313" key="1">
    <source>
        <dbReference type="EnsemblMetazoa" id="GAUT024376-PA"/>
    </source>
</evidence>
<dbReference type="PANTHER" id="PTHR11142:SF5">
    <property type="entry name" value="TRNA PSEUDOURIDINE(38_39) SYNTHASE"/>
    <property type="match status" value="1"/>
</dbReference>
<dbReference type="EnsemblMetazoa" id="GAUT024376-RA">
    <property type="protein sequence ID" value="GAUT024376-PA"/>
    <property type="gene ID" value="GAUT024376"/>
</dbReference>
<accession>A0A1A9V3C5</accession>
<dbReference type="AlphaFoldDB" id="A0A1A9V3C5"/>
<dbReference type="PANTHER" id="PTHR11142">
    <property type="entry name" value="PSEUDOURIDYLATE SYNTHASE"/>
    <property type="match status" value="1"/>
</dbReference>
<dbReference type="SUPFAM" id="SSF55120">
    <property type="entry name" value="Pseudouridine synthase"/>
    <property type="match status" value="1"/>
</dbReference>
<dbReference type="InterPro" id="IPR020103">
    <property type="entry name" value="PsdUridine_synth_cat_dom_sf"/>
</dbReference>
<dbReference type="GO" id="GO:0003723">
    <property type="term" value="F:RNA binding"/>
    <property type="evidence" value="ECO:0007669"/>
    <property type="project" value="InterPro"/>
</dbReference>
<dbReference type="GO" id="GO:0009982">
    <property type="term" value="F:pseudouridine synthase activity"/>
    <property type="evidence" value="ECO:0007669"/>
    <property type="project" value="InterPro"/>
</dbReference>
<reference evidence="1" key="1">
    <citation type="submission" date="2020-05" db="UniProtKB">
        <authorList>
            <consortium name="EnsemblMetazoa"/>
        </authorList>
    </citation>
    <scope>IDENTIFICATION</scope>
    <source>
        <strain evidence="1">TTRI</strain>
    </source>
</reference>
<name>A0A1A9V3C5_GLOAU</name>
<dbReference type="GO" id="GO:0005737">
    <property type="term" value="C:cytoplasm"/>
    <property type="evidence" value="ECO:0007669"/>
    <property type="project" value="TreeGrafter"/>
</dbReference>
<proteinExistence type="predicted"/>
<protein>
    <submittedName>
        <fullName evidence="1">Uncharacterized protein</fullName>
    </submittedName>
</protein>
<dbReference type="GO" id="GO:1990481">
    <property type="term" value="P:mRNA pseudouridine synthesis"/>
    <property type="evidence" value="ECO:0007669"/>
    <property type="project" value="TreeGrafter"/>
</dbReference>
<dbReference type="GO" id="GO:0031119">
    <property type="term" value="P:tRNA pseudouridine synthesis"/>
    <property type="evidence" value="ECO:0007669"/>
    <property type="project" value="TreeGrafter"/>
</dbReference>
<dbReference type="GO" id="GO:0005634">
    <property type="term" value="C:nucleus"/>
    <property type="evidence" value="ECO:0007669"/>
    <property type="project" value="TreeGrafter"/>
</dbReference>
<sequence>MNRVLPKNIRCISWMPIQNHLFSARFDCITRTYRYFFPKGNLNITVRQGLDQGFSFQRGQVYKDQEKEEPSVINELLNLYCSKTQYTPAIAFHLNLYHGEFRDKSEQKTMNECQQEIRDLRDLTKWLYKENNLRRLIEILQSEWSQAQIKAIMIRSTLDDLEQLLEKKFNAFDVNFQTSLLQDDVKSKSYQKLMNRKICGKWK</sequence>
<organism evidence="1 2">
    <name type="scientific">Glossina austeni</name>
    <name type="common">Savannah tsetse fly</name>
    <dbReference type="NCBI Taxonomy" id="7395"/>
    <lineage>
        <taxon>Eukaryota</taxon>
        <taxon>Metazoa</taxon>
        <taxon>Ecdysozoa</taxon>
        <taxon>Arthropoda</taxon>
        <taxon>Hexapoda</taxon>
        <taxon>Insecta</taxon>
        <taxon>Pterygota</taxon>
        <taxon>Neoptera</taxon>
        <taxon>Endopterygota</taxon>
        <taxon>Diptera</taxon>
        <taxon>Brachycera</taxon>
        <taxon>Muscomorpha</taxon>
        <taxon>Hippoboscoidea</taxon>
        <taxon>Glossinidae</taxon>
        <taxon>Glossina</taxon>
    </lineage>
</organism>
<keyword evidence="2" id="KW-1185">Reference proteome</keyword>
<evidence type="ECO:0000313" key="2">
    <source>
        <dbReference type="Proteomes" id="UP000078200"/>
    </source>
</evidence>
<dbReference type="Proteomes" id="UP000078200">
    <property type="component" value="Unassembled WGS sequence"/>
</dbReference>
<dbReference type="STRING" id="7395.A0A1A9V3C5"/>
<dbReference type="InterPro" id="IPR001406">
    <property type="entry name" value="PsdUridine_synth_TruA"/>
</dbReference>